<dbReference type="GO" id="GO:0005524">
    <property type="term" value="F:ATP binding"/>
    <property type="evidence" value="ECO:0007669"/>
    <property type="project" value="UniProtKB-UniRule"/>
</dbReference>
<proteinExistence type="predicted"/>
<evidence type="ECO:0000256" key="1">
    <source>
        <dbReference type="ARBA" id="ARBA00022741"/>
    </source>
</evidence>
<evidence type="ECO:0000313" key="6">
    <source>
        <dbReference type="Proteomes" id="UP000183507"/>
    </source>
</evidence>
<dbReference type="InterPro" id="IPR027417">
    <property type="entry name" value="P-loop_NTPase"/>
</dbReference>
<dbReference type="Gene3D" id="3.40.50.300">
    <property type="entry name" value="P-loop containing nucleotide triphosphate hydrolases"/>
    <property type="match status" value="1"/>
</dbReference>
<name>A0A1G7FM83_9BACI</name>
<evidence type="ECO:0000259" key="4">
    <source>
        <dbReference type="PROSITE" id="PS50901"/>
    </source>
</evidence>
<dbReference type="InterPro" id="IPR002543">
    <property type="entry name" value="FtsK_dom"/>
</dbReference>
<evidence type="ECO:0000313" key="5">
    <source>
        <dbReference type="EMBL" id="SDE77057.1"/>
    </source>
</evidence>
<keyword evidence="1 3" id="KW-0547">Nucleotide-binding</keyword>
<evidence type="ECO:0000256" key="3">
    <source>
        <dbReference type="PROSITE-ProRule" id="PRU00289"/>
    </source>
</evidence>
<dbReference type="EMBL" id="FMZR01000037">
    <property type="protein sequence ID" value="SDE77057.1"/>
    <property type="molecule type" value="Genomic_DNA"/>
</dbReference>
<sequence>MEQAIQLDKDKWFEFSTKQIGAIIQAPTGQGKTRFLSYLILSVTRLGADVYFIDGKRADLYGLRFAFPKEFQESHVASTPNQACRLLRETVERMNKRYEKYFSDENSAIGETYDYYGLRPIFVFFDELIATMGEDKKLGKEIESYLIQIMLKGRQAGIFAILSSQRFSAEVLSTTIRENAGMRVALGRMSKDSYKMVLGDFYGELPATEKGIGKGYIYLDGLGWSNPRAFRTPLLDTSKINVKTLLKKYLIEGMNKYGLEDK</sequence>
<evidence type="ECO:0000256" key="2">
    <source>
        <dbReference type="ARBA" id="ARBA00022840"/>
    </source>
</evidence>
<dbReference type="PANTHER" id="PTHR22683:SF47">
    <property type="entry name" value="FTSK DOMAIN-CONTAINING PROTEIN YDCQ"/>
    <property type="match status" value="1"/>
</dbReference>
<accession>A0A1G7FM83</accession>
<feature type="domain" description="FtsK" evidence="4">
    <location>
        <begin position="2"/>
        <end position="195"/>
    </location>
</feature>
<organism evidence="5 6">
    <name type="scientific">Bacillus wiedmannii</name>
    <dbReference type="NCBI Taxonomy" id="1890302"/>
    <lineage>
        <taxon>Bacteria</taxon>
        <taxon>Bacillati</taxon>
        <taxon>Bacillota</taxon>
        <taxon>Bacilli</taxon>
        <taxon>Bacillales</taxon>
        <taxon>Bacillaceae</taxon>
        <taxon>Bacillus</taxon>
        <taxon>Bacillus cereus group</taxon>
    </lineage>
</organism>
<dbReference type="RefSeq" id="WP_080483141.1">
    <property type="nucleotide sequence ID" value="NZ_FMZR01000037.1"/>
</dbReference>
<reference evidence="6" key="1">
    <citation type="submission" date="2016-10" db="EMBL/GenBank/DDBJ databases">
        <authorList>
            <person name="Varghese N."/>
        </authorList>
    </citation>
    <scope>NUCLEOTIDE SEQUENCE [LARGE SCALE GENOMIC DNA]</scope>
    <source>
        <strain evidence="6">KPR-7A</strain>
    </source>
</reference>
<dbReference type="AlphaFoldDB" id="A0A1G7FM83"/>
<dbReference type="InterPro" id="IPR050206">
    <property type="entry name" value="FtsK/SpoIIIE/SftA"/>
</dbReference>
<dbReference type="SUPFAM" id="SSF52540">
    <property type="entry name" value="P-loop containing nucleoside triphosphate hydrolases"/>
    <property type="match status" value="1"/>
</dbReference>
<feature type="binding site" evidence="3">
    <location>
        <begin position="26"/>
        <end position="33"/>
    </location>
    <ligand>
        <name>ATP</name>
        <dbReference type="ChEBI" id="CHEBI:30616"/>
    </ligand>
</feature>
<dbReference type="PROSITE" id="PS50901">
    <property type="entry name" value="FTSK"/>
    <property type="match status" value="1"/>
</dbReference>
<protein>
    <recommendedName>
        <fullName evidence="4">FtsK domain-containing protein</fullName>
    </recommendedName>
</protein>
<gene>
    <name evidence="5" type="ORF">SAMN04487767_13722</name>
</gene>
<dbReference type="Proteomes" id="UP000183507">
    <property type="component" value="Unassembled WGS sequence"/>
</dbReference>
<keyword evidence="2 3" id="KW-0067">ATP-binding</keyword>
<dbReference type="GO" id="GO:0003677">
    <property type="term" value="F:DNA binding"/>
    <property type="evidence" value="ECO:0007669"/>
    <property type="project" value="InterPro"/>
</dbReference>
<dbReference type="PANTHER" id="PTHR22683">
    <property type="entry name" value="SPORULATION PROTEIN RELATED"/>
    <property type="match status" value="1"/>
</dbReference>